<dbReference type="PANTHER" id="PTHR16305:SF35">
    <property type="entry name" value="TRANSCRIPTIONAL ACTIVATOR DOMAIN"/>
    <property type="match status" value="1"/>
</dbReference>
<feature type="domain" description="HTH luxR-type" evidence="3">
    <location>
        <begin position="892"/>
        <end position="957"/>
    </location>
</feature>
<dbReference type="GO" id="GO:0005737">
    <property type="term" value="C:cytoplasm"/>
    <property type="evidence" value="ECO:0007669"/>
    <property type="project" value="TreeGrafter"/>
</dbReference>
<organism evidence="4 5">
    <name type="scientific">Trebonia kvetii</name>
    <dbReference type="NCBI Taxonomy" id="2480626"/>
    <lineage>
        <taxon>Bacteria</taxon>
        <taxon>Bacillati</taxon>
        <taxon>Actinomycetota</taxon>
        <taxon>Actinomycetes</taxon>
        <taxon>Streptosporangiales</taxon>
        <taxon>Treboniaceae</taxon>
        <taxon>Trebonia</taxon>
    </lineage>
</organism>
<evidence type="ECO:0000256" key="2">
    <source>
        <dbReference type="ARBA" id="ARBA00022840"/>
    </source>
</evidence>
<dbReference type="SUPFAM" id="SSF46894">
    <property type="entry name" value="C-terminal effector domain of the bipartite response regulators"/>
    <property type="match status" value="1"/>
</dbReference>
<evidence type="ECO:0000313" key="4">
    <source>
        <dbReference type="EMBL" id="TVZ04891.1"/>
    </source>
</evidence>
<dbReference type="Gene3D" id="1.10.10.10">
    <property type="entry name" value="Winged helix-like DNA-binding domain superfamily/Winged helix DNA-binding domain"/>
    <property type="match status" value="1"/>
</dbReference>
<reference evidence="4 5" key="1">
    <citation type="submission" date="2018-11" db="EMBL/GenBank/DDBJ databases">
        <title>Trebonia kvetii gen.nov., sp.nov., a novel acidophilic actinobacterium, and proposal of the new actinobacterial family Treboniaceae fam. nov.</title>
        <authorList>
            <person name="Rapoport D."/>
            <person name="Sagova-Mareckova M."/>
            <person name="Sedlacek I."/>
            <person name="Provaznik J."/>
            <person name="Kralova S."/>
            <person name="Pavlinic D."/>
            <person name="Benes V."/>
            <person name="Kopecky J."/>
        </authorList>
    </citation>
    <scope>NUCLEOTIDE SEQUENCE [LARGE SCALE GENOMIC DNA]</scope>
    <source>
        <strain evidence="4 5">15Tr583</strain>
    </source>
</reference>
<comment type="caution">
    <text evidence="4">The sequence shown here is derived from an EMBL/GenBank/DDBJ whole genome shotgun (WGS) entry which is preliminary data.</text>
</comment>
<dbReference type="CDD" id="cd06170">
    <property type="entry name" value="LuxR_C_like"/>
    <property type="match status" value="1"/>
</dbReference>
<proteinExistence type="predicted"/>
<dbReference type="OrthoDB" id="134933at2"/>
<keyword evidence="2" id="KW-0067">ATP-binding</keyword>
<keyword evidence="5" id="KW-1185">Reference proteome</keyword>
<dbReference type="SMART" id="SM00421">
    <property type="entry name" value="HTH_LUXR"/>
    <property type="match status" value="1"/>
</dbReference>
<dbReference type="SUPFAM" id="SSF48452">
    <property type="entry name" value="TPR-like"/>
    <property type="match status" value="1"/>
</dbReference>
<dbReference type="InterPro" id="IPR036388">
    <property type="entry name" value="WH-like_DNA-bd_sf"/>
</dbReference>
<name>A0A6P2C3W2_9ACTN</name>
<evidence type="ECO:0000259" key="3">
    <source>
        <dbReference type="PROSITE" id="PS50043"/>
    </source>
</evidence>
<dbReference type="RefSeq" id="WP_145852597.1">
    <property type="nucleotide sequence ID" value="NZ_RPFW01000002.1"/>
</dbReference>
<dbReference type="InterPro" id="IPR000792">
    <property type="entry name" value="Tscrpt_reg_LuxR_C"/>
</dbReference>
<accession>A0A6P2C3W2</accession>
<dbReference type="EMBL" id="RPFW01000002">
    <property type="protein sequence ID" value="TVZ04891.1"/>
    <property type="molecule type" value="Genomic_DNA"/>
</dbReference>
<dbReference type="SUPFAM" id="SSF52540">
    <property type="entry name" value="P-loop containing nucleoside triphosphate hydrolases"/>
    <property type="match status" value="1"/>
</dbReference>
<dbReference type="AlphaFoldDB" id="A0A6P2C3W2"/>
<dbReference type="PANTHER" id="PTHR16305">
    <property type="entry name" value="TESTICULAR SOLUBLE ADENYLYL CYCLASE"/>
    <property type="match status" value="1"/>
</dbReference>
<protein>
    <submittedName>
        <fullName evidence="4">LuxR family transcriptional regulator</fullName>
    </submittedName>
</protein>
<dbReference type="Pfam" id="PF13191">
    <property type="entry name" value="AAA_16"/>
    <property type="match status" value="1"/>
</dbReference>
<dbReference type="InterPro" id="IPR027417">
    <property type="entry name" value="P-loop_NTPase"/>
</dbReference>
<dbReference type="Pfam" id="PF00196">
    <property type="entry name" value="GerE"/>
    <property type="match status" value="1"/>
</dbReference>
<dbReference type="PROSITE" id="PS50043">
    <property type="entry name" value="HTH_LUXR_2"/>
    <property type="match status" value="1"/>
</dbReference>
<keyword evidence="1" id="KW-0547">Nucleotide-binding</keyword>
<dbReference type="GO" id="GO:0005524">
    <property type="term" value="F:ATP binding"/>
    <property type="evidence" value="ECO:0007669"/>
    <property type="project" value="UniProtKB-KW"/>
</dbReference>
<sequence>MASARAAERKGRQLAGGDLWERESEVTALGAAFDSAVSGTGQLVLVEGPAGIGKSRLLAVARSLGTERQLPVLAARGLELEREVPFGVARQLFVPPLLRASGRERAGLLAGPAALAQPLLDGFDADARLGEGQAGALVEGLHWLAVNLAQALADGSSPGRLAVVVDDAQWADRPSLRFLAHLAGRFEDVGFCVIVAVRTGEPGETRDLLGRLRAQPGCVRLRPAVLTEAAVSGLIRAHHFPDATDEFCRSCAHVSGGNPFLLEELLAVLRADAVAPTDDAARRVATLLPESVMDAVVVNLARLTETAKRLASAVAVFGQAPVARAAELAGLDTAEAEQAADALAAGARKPVARLAAAGRRRAAVLAELGPFRRAREHRRAAALLDRDGADAASVAGHLIETRPEGEAWASAALRAAGHDALVHGESRVAVRLLRRALEERPPPDHRDAILIELAHAEAADGSPDAVSRLVQVLEHVGDPHTRGDAYHQLARLLFFKGEIAESAAAAERGLAEIDPGDELAAHLLSAQLTAATFVPALRAGLTDQLQRYLPDARSGRPPRDPMICAHVSARMAIAGDPAALVLPVAEGAFARHPLVDDQAHGIVLGFPVVALVIIDELERAADALACALRTGRARTSLITETVAYHWSSVVAYRRGDLVQAHAYAQHALTACRTDDWNLYGPWIAANLAQVYLEWGDTDAARAVLDADSDDAVDPVGASLRLEARGRLASALDQPGQALAHFTAAGATADALGLVSPGFLPWRSWAAQAAIAAGHGERAAGLIADELVLARRAGNSRSAGIALRASGLVAEGDQAIALLSDSVKTLEATPGRLELARSLTELGSALRRGGQRAAARPVLRRALDIATSCGAQVLAGRARTELLATGSRPRRIRLSGIESLTPAERRVAEFAGHGRTNTEIAHALFVTTKTVEWHLANAFRKLGITSRRDLVIAVGGDGPS</sequence>
<dbReference type="Gene3D" id="1.25.40.10">
    <property type="entry name" value="Tetratricopeptide repeat domain"/>
    <property type="match status" value="1"/>
</dbReference>
<dbReference type="InterPro" id="IPR011990">
    <property type="entry name" value="TPR-like_helical_dom_sf"/>
</dbReference>
<gene>
    <name evidence="4" type="ORF">EAS64_09625</name>
</gene>
<dbReference type="PROSITE" id="PS00622">
    <property type="entry name" value="HTH_LUXR_1"/>
    <property type="match status" value="1"/>
</dbReference>
<dbReference type="GO" id="GO:0003677">
    <property type="term" value="F:DNA binding"/>
    <property type="evidence" value="ECO:0007669"/>
    <property type="project" value="InterPro"/>
</dbReference>
<dbReference type="InterPro" id="IPR016032">
    <property type="entry name" value="Sig_transdc_resp-reg_C-effctor"/>
</dbReference>
<dbReference type="InterPro" id="IPR041664">
    <property type="entry name" value="AAA_16"/>
</dbReference>
<dbReference type="GO" id="GO:0004016">
    <property type="term" value="F:adenylate cyclase activity"/>
    <property type="evidence" value="ECO:0007669"/>
    <property type="project" value="TreeGrafter"/>
</dbReference>
<evidence type="ECO:0000256" key="1">
    <source>
        <dbReference type="ARBA" id="ARBA00022741"/>
    </source>
</evidence>
<dbReference type="Proteomes" id="UP000460272">
    <property type="component" value="Unassembled WGS sequence"/>
</dbReference>
<dbReference type="GO" id="GO:0006355">
    <property type="term" value="P:regulation of DNA-templated transcription"/>
    <property type="evidence" value="ECO:0007669"/>
    <property type="project" value="InterPro"/>
</dbReference>
<dbReference type="PRINTS" id="PR00038">
    <property type="entry name" value="HTHLUXR"/>
</dbReference>
<evidence type="ECO:0000313" key="5">
    <source>
        <dbReference type="Proteomes" id="UP000460272"/>
    </source>
</evidence>